<evidence type="ECO:0000313" key="5">
    <source>
        <dbReference type="Proteomes" id="UP001597294"/>
    </source>
</evidence>
<dbReference type="InterPro" id="IPR013325">
    <property type="entry name" value="RNA_pol_sigma_r2"/>
</dbReference>
<dbReference type="InterPro" id="IPR013324">
    <property type="entry name" value="RNA_pol_sigma_r3/r4-like"/>
</dbReference>
<gene>
    <name evidence="4" type="primary">sigJ</name>
    <name evidence="4" type="ORF">ACFSKO_01285</name>
</gene>
<dbReference type="Pfam" id="PF04542">
    <property type="entry name" value="Sigma70_r2"/>
    <property type="match status" value="1"/>
</dbReference>
<dbReference type="InterPro" id="IPR007627">
    <property type="entry name" value="RNA_pol_sigma70_r2"/>
</dbReference>
<protein>
    <submittedName>
        <fullName evidence="4">RNA polymerase sigma factor SigJ</fullName>
    </submittedName>
</protein>
<dbReference type="NCBIfam" id="NF007214">
    <property type="entry name" value="PRK09636.1"/>
    <property type="match status" value="1"/>
</dbReference>
<name>A0ABW5BFK3_9PROT</name>
<dbReference type="Proteomes" id="UP001597294">
    <property type="component" value="Unassembled WGS sequence"/>
</dbReference>
<dbReference type="SUPFAM" id="SSF88659">
    <property type="entry name" value="Sigma3 and sigma4 domains of RNA polymerase sigma factors"/>
    <property type="match status" value="1"/>
</dbReference>
<dbReference type="PANTHER" id="PTHR30173:SF36">
    <property type="entry name" value="ECF RNA POLYMERASE SIGMA FACTOR SIGJ"/>
    <property type="match status" value="1"/>
</dbReference>
<evidence type="ECO:0000259" key="3">
    <source>
        <dbReference type="Pfam" id="PF08281"/>
    </source>
</evidence>
<evidence type="ECO:0000259" key="2">
    <source>
        <dbReference type="Pfam" id="PF04542"/>
    </source>
</evidence>
<evidence type="ECO:0000256" key="1">
    <source>
        <dbReference type="ARBA" id="ARBA00011344"/>
    </source>
</evidence>
<evidence type="ECO:0000313" key="4">
    <source>
        <dbReference type="EMBL" id="MFD2204221.1"/>
    </source>
</evidence>
<dbReference type="InterPro" id="IPR013249">
    <property type="entry name" value="RNA_pol_sigma70_r4_t2"/>
</dbReference>
<dbReference type="SUPFAM" id="SSF54427">
    <property type="entry name" value="NTF2-like"/>
    <property type="match status" value="1"/>
</dbReference>
<dbReference type="InterPro" id="IPR014284">
    <property type="entry name" value="RNA_pol_sigma-70_dom"/>
</dbReference>
<dbReference type="InterPro" id="IPR036388">
    <property type="entry name" value="WH-like_DNA-bd_sf"/>
</dbReference>
<comment type="subunit">
    <text evidence="1">Interacts transiently with the RNA polymerase catalytic core formed by RpoA, RpoB, RpoC and RpoZ (2 alpha, 1 beta, 1 beta' and 1 omega subunit) to form the RNA polymerase holoenzyme that can initiate transcription.</text>
</comment>
<dbReference type="PANTHER" id="PTHR30173">
    <property type="entry name" value="SIGMA 19 FACTOR"/>
    <property type="match status" value="1"/>
</dbReference>
<keyword evidence="5" id="KW-1185">Reference proteome</keyword>
<dbReference type="InterPro" id="IPR032710">
    <property type="entry name" value="NTF2-like_dom_sf"/>
</dbReference>
<reference evidence="5" key="1">
    <citation type="journal article" date="2019" name="Int. J. Syst. Evol. Microbiol.">
        <title>The Global Catalogue of Microorganisms (GCM) 10K type strain sequencing project: providing services to taxonomists for standard genome sequencing and annotation.</title>
        <authorList>
            <consortium name="The Broad Institute Genomics Platform"/>
            <consortium name="The Broad Institute Genome Sequencing Center for Infectious Disease"/>
            <person name="Wu L."/>
            <person name="Ma J."/>
        </authorList>
    </citation>
    <scope>NUCLEOTIDE SEQUENCE [LARGE SCALE GENOMIC DNA]</scope>
    <source>
        <strain evidence="5">CGMCC 4.7192</strain>
    </source>
</reference>
<dbReference type="Gene3D" id="1.10.1740.10">
    <property type="match status" value="1"/>
</dbReference>
<accession>A0ABW5BFK3</accession>
<dbReference type="RefSeq" id="WP_380247571.1">
    <property type="nucleotide sequence ID" value="NZ_JBHUII010000001.1"/>
</dbReference>
<dbReference type="NCBIfam" id="TIGR02937">
    <property type="entry name" value="sigma70-ECF"/>
    <property type="match status" value="1"/>
</dbReference>
<dbReference type="Gene3D" id="1.10.10.10">
    <property type="entry name" value="Winged helix-like DNA-binding domain superfamily/Winged helix DNA-binding domain"/>
    <property type="match status" value="1"/>
</dbReference>
<dbReference type="InterPro" id="IPR052704">
    <property type="entry name" value="ECF_Sigma-70_Domain"/>
</dbReference>
<feature type="domain" description="RNA polymerase sigma-70 region 2" evidence="2">
    <location>
        <begin position="11"/>
        <end position="71"/>
    </location>
</feature>
<sequence>MMEQDHISSFEKASPTLTGLAYRILGSFAEAEDAVQDTFLKWSQADKDKILNPKSWLMTVCTRRSLDLLKASHKSRVAYVGNWLPEPVGDDFKESPEDQTELASSVTTAFLLLLERLTPKERAAYLLREIFDYSYADLSGVLEASETTCRKLVSRAKKNVEASKVRQETPPDRQEELLKVFQAALLSGSPDELGTLLSEDIQLVADSGGKVIAVQDILQGKAGVLDFTLQTLGPVWREYEQIVTRLNGQLGLVLLQQGKVTAAVTFDYDDTNQLCNVYIMRNPDKLVRIEQSLRIVQ</sequence>
<proteinExistence type="predicted"/>
<dbReference type="EMBL" id="JBHUII010000001">
    <property type="protein sequence ID" value="MFD2204221.1"/>
    <property type="molecule type" value="Genomic_DNA"/>
</dbReference>
<comment type="caution">
    <text evidence="4">The sequence shown here is derived from an EMBL/GenBank/DDBJ whole genome shotgun (WGS) entry which is preliminary data.</text>
</comment>
<dbReference type="SUPFAM" id="SSF88946">
    <property type="entry name" value="Sigma2 domain of RNA polymerase sigma factors"/>
    <property type="match status" value="1"/>
</dbReference>
<organism evidence="4 5">
    <name type="scientific">Kiloniella antarctica</name>
    <dbReference type="NCBI Taxonomy" id="1550907"/>
    <lineage>
        <taxon>Bacteria</taxon>
        <taxon>Pseudomonadati</taxon>
        <taxon>Pseudomonadota</taxon>
        <taxon>Alphaproteobacteria</taxon>
        <taxon>Rhodospirillales</taxon>
        <taxon>Kiloniellaceae</taxon>
        <taxon>Kiloniella</taxon>
    </lineage>
</organism>
<feature type="domain" description="RNA polymerase sigma factor 70 region 4 type 2" evidence="3">
    <location>
        <begin position="109"/>
        <end position="159"/>
    </location>
</feature>
<dbReference type="Pfam" id="PF08281">
    <property type="entry name" value="Sigma70_r4_2"/>
    <property type="match status" value="1"/>
</dbReference>